<organism evidence="8 9">
    <name type="scientific">Cudoniella acicularis</name>
    <dbReference type="NCBI Taxonomy" id="354080"/>
    <lineage>
        <taxon>Eukaryota</taxon>
        <taxon>Fungi</taxon>
        <taxon>Dikarya</taxon>
        <taxon>Ascomycota</taxon>
        <taxon>Pezizomycotina</taxon>
        <taxon>Leotiomycetes</taxon>
        <taxon>Helotiales</taxon>
        <taxon>Tricladiaceae</taxon>
        <taxon>Cudoniella</taxon>
    </lineage>
</organism>
<comment type="similarity">
    <text evidence="2">Belongs to the major facilitator superfamily.</text>
</comment>
<dbReference type="InterPro" id="IPR011701">
    <property type="entry name" value="MFS"/>
</dbReference>
<dbReference type="InterPro" id="IPR036259">
    <property type="entry name" value="MFS_trans_sf"/>
</dbReference>
<dbReference type="GO" id="GO:0022857">
    <property type="term" value="F:transmembrane transporter activity"/>
    <property type="evidence" value="ECO:0007669"/>
    <property type="project" value="InterPro"/>
</dbReference>
<evidence type="ECO:0000256" key="5">
    <source>
        <dbReference type="ARBA" id="ARBA00022989"/>
    </source>
</evidence>
<dbReference type="PANTHER" id="PTHR23501">
    <property type="entry name" value="MAJOR FACILITATOR SUPERFAMILY"/>
    <property type="match status" value="1"/>
</dbReference>
<gene>
    <name evidence="8" type="ORF">G7Y89_g9554</name>
</gene>
<keyword evidence="3" id="KW-0813">Transport</keyword>
<evidence type="ECO:0000256" key="2">
    <source>
        <dbReference type="ARBA" id="ARBA00008335"/>
    </source>
</evidence>
<comment type="caution">
    <text evidence="8">The sequence shown here is derived from an EMBL/GenBank/DDBJ whole genome shotgun (WGS) entry which is preliminary data.</text>
</comment>
<feature type="transmembrane region" description="Helical" evidence="7">
    <location>
        <begin position="407"/>
        <end position="426"/>
    </location>
</feature>
<dbReference type="GO" id="GO:0005886">
    <property type="term" value="C:plasma membrane"/>
    <property type="evidence" value="ECO:0007669"/>
    <property type="project" value="TreeGrafter"/>
</dbReference>
<protein>
    <recommendedName>
        <fullName evidence="10">Major facilitator superfamily (MFS) profile domain-containing protein</fullName>
    </recommendedName>
</protein>
<evidence type="ECO:0000313" key="8">
    <source>
        <dbReference type="EMBL" id="KAF4628600.1"/>
    </source>
</evidence>
<feature type="transmembrane region" description="Helical" evidence="7">
    <location>
        <begin position="103"/>
        <end position="125"/>
    </location>
</feature>
<dbReference type="Pfam" id="PF07690">
    <property type="entry name" value="MFS_1"/>
    <property type="match status" value="1"/>
</dbReference>
<proteinExistence type="inferred from homology"/>
<comment type="subcellular location">
    <subcellularLocation>
        <location evidence="1">Membrane</location>
        <topology evidence="1">Multi-pass membrane protein</topology>
    </subcellularLocation>
</comment>
<feature type="transmembrane region" description="Helical" evidence="7">
    <location>
        <begin position="465"/>
        <end position="485"/>
    </location>
</feature>
<sequence>MKFFGNRNRVAERDIAIGGNAEASSEADNVADKQVHANVDDDSLERVPTKDVQEGVKKVEAVTLTWTKRELILAYGFIFLVFFVVSMQQQIQNNLGSYVTSSFILLPLTGTTSIVSGIVGGVIKLPTAKFVDLIGRAEGFAIMTGFATIGLIMMAACQNVETYAAAQVFYWVGFNGMAYTLDVFMADTSSLKNRALVFSFSTTPYIVTTFIGPRAAQSFLETSGWPWGFGAFAIITPVIALPILVLLYVNQRKAIQQGILVKEKSGRTFAESFKFYFWEFDVIGLLVICAGFVLFLLPFSLASYQTDGWRSGKIIAMLVVGILCLFAFGPYEKFLAPKSFIPFRLLTDRSVAGACFLWDSYFYSYLQAVHGLSITDAGYVSNIYSIGSCFWAVIISLAIRLSGRFKWVALCSLCLQFLGVGLMIHFRQAKYSIGYVVMTQIFIAFGGGGLVICEDMAVMAAAPHEGVAAMLALIGLFSSVGAPLAKLSPPLFTRINSPPRLTLLCLETRH</sequence>
<name>A0A8H4RGQ7_9HELO</name>
<evidence type="ECO:0008006" key="10">
    <source>
        <dbReference type="Google" id="ProtNLM"/>
    </source>
</evidence>
<dbReference type="OrthoDB" id="4078873at2759"/>
<evidence type="ECO:0000313" key="9">
    <source>
        <dbReference type="Proteomes" id="UP000566819"/>
    </source>
</evidence>
<feature type="transmembrane region" description="Helical" evidence="7">
    <location>
        <begin position="168"/>
        <end position="184"/>
    </location>
</feature>
<feature type="transmembrane region" description="Helical" evidence="7">
    <location>
        <begin position="137"/>
        <end position="156"/>
    </location>
</feature>
<keyword evidence="4 7" id="KW-0812">Transmembrane</keyword>
<feature type="transmembrane region" description="Helical" evidence="7">
    <location>
        <begin position="343"/>
        <end position="363"/>
    </location>
</feature>
<dbReference type="AlphaFoldDB" id="A0A8H4RGQ7"/>
<evidence type="ECO:0000256" key="7">
    <source>
        <dbReference type="SAM" id="Phobius"/>
    </source>
</evidence>
<dbReference type="EMBL" id="JAAMPI010000788">
    <property type="protein sequence ID" value="KAF4628600.1"/>
    <property type="molecule type" value="Genomic_DNA"/>
</dbReference>
<dbReference type="SUPFAM" id="SSF103473">
    <property type="entry name" value="MFS general substrate transporter"/>
    <property type="match status" value="2"/>
</dbReference>
<dbReference type="FunFam" id="1.20.1250.20:FF:000284">
    <property type="entry name" value="Siderophore iron transporter mirB"/>
    <property type="match status" value="1"/>
</dbReference>
<feature type="transmembrane region" description="Helical" evidence="7">
    <location>
        <begin position="227"/>
        <end position="249"/>
    </location>
</feature>
<feature type="transmembrane region" description="Helical" evidence="7">
    <location>
        <begin position="196"/>
        <end position="215"/>
    </location>
</feature>
<feature type="transmembrane region" description="Helical" evidence="7">
    <location>
        <begin position="432"/>
        <end position="453"/>
    </location>
</feature>
<reference evidence="8 9" key="1">
    <citation type="submission" date="2020-03" db="EMBL/GenBank/DDBJ databases">
        <title>Draft Genome Sequence of Cudoniella acicularis.</title>
        <authorList>
            <person name="Buettner E."/>
            <person name="Kellner H."/>
        </authorList>
    </citation>
    <scope>NUCLEOTIDE SEQUENCE [LARGE SCALE GENOMIC DNA]</scope>
    <source>
        <strain evidence="8 9">DSM 108380</strain>
    </source>
</reference>
<feature type="transmembrane region" description="Helical" evidence="7">
    <location>
        <begin position="72"/>
        <end position="91"/>
    </location>
</feature>
<accession>A0A8H4RGQ7</accession>
<feature type="transmembrane region" description="Helical" evidence="7">
    <location>
        <begin position="314"/>
        <end position="331"/>
    </location>
</feature>
<feature type="transmembrane region" description="Helical" evidence="7">
    <location>
        <begin position="282"/>
        <end position="302"/>
    </location>
</feature>
<evidence type="ECO:0000256" key="1">
    <source>
        <dbReference type="ARBA" id="ARBA00004141"/>
    </source>
</evidence>
<evidence type="ECO:0000256" key="4">
    <source>
        <dbReference type="ARBA" id="ARBA00022692"/>
    </source>
</evidence>
<keyword evidence="6 7" id="KW-0472">Membrane</keyword>
<feature type="transmembrane region" description="Helical" evidence="7">
    <location>
        <begin position="383"/>
        <end position="400"/>
    </location>
</feature>
<evidence type="ECO:0000256" key="3">
    <source>
        <dbReference type="ARBA" id="ARBA00022448"/>
    </source>
</evidence>
<dbReference type="PANTHER" id="PTHR23501:SF107">
    <property type="entry name" value="TRANSPORTER, PUTATIVE (AFU_ORTHOLOGUE AFUA_7G04730)-RELATED"/>
    <property type="match status" value="1"/>
</dbReference>
<evidence type="ECO:0000256" key="6">
    <source>
        <dbReference type="ARBA" id="ARBA00023136"/>
    </source>
</evidence>
<keyword evidence="5 7" id="KW-1133">Transmembrane helix</keyword>
<keyword evidence="9" id="KW-1185">Reference proteome</keyword>
<dbReference type="Gene3D" id="1.20.1250.20">
    <property type="entry name" value="MFS general substrate transporter like domains"/>
    <property type="match status" value="2"/>
</dbReference>
<dbReference type="Proteomes" id="UP000566819">
    <property type="component" value="Unassembled WGS sequence"/>
</dbReference>